<gene>
    <name evidence="3" type="ORF">FCS21_03235</name>
</gene>
<evidence type="ECO:0000256" key="2">
    <source>
        <dbReference type="SAM" id="Phobius"/>
    </source>
</evidence>
<feature type="compositionally biased region" description="Polar residues" evidence="1">
    <location>
        <begin position="63"/>
        <end position="76"/>
    </location>
</feature>
<dbReference type="EMBL" id="SZVP01000002">
    <property type="protein sequence ID" value="TMM46806.1"/>
    <property type="molecule type" value="Genomic_DNA"/>
</dbReference>
<comment type="caution">
    <text evidence="3">The sequence shown here is derived from an EMBL/GenBank/DDBJ whole genome shotgun (WGS) entry which is preliminary data.</text>
</comment>
<dbReference type="Pfam" id="PF11219">
    <property type="entry name" value="DUF3014"/>
    <property type="match status" value="1"/>
</dbReference>
<dbReference type="OrthoDB" id="5502479at2"/>
<accession>A0A8H2JND0</accession>
<dbReference type="RefSeq" id="WP_138620569.1">
    <property type="nucleotide sequence ID" value="NZ_SZVP01000002.1"/>
</dbReference>
<keyword evidence="4" id="KW-1185">Reference proteome</keyword>
<keyword evidence="2" id="KW-0472">Membrane</keyword>
<feature type="transmembrane region" description="Helical" evidence="2">
    <location>
        <begin position="20"/>
        <end position="39"/>
    </location>
</feature>
<sequence length="311" mass="35880">MENLEPTNKIEQGKSDKNSGPLIIFIVTFILVVIAFWQFSGEKTEKRAMDASELIKQEPVTPVPSQTESQEDQQALSDLPVRDNRSDNLLVNTQEVVIEKKATIVLPKLDESDLWIEDKLPELTWRNELLSLLITEDIIRRFVVFTDNFSQGLLAYEHSVFIQPTVKFAVDEQSPSTELDGEQKVFKWDKETSKRFDVYVDLLRSVDSTTLVHWYVDMKPLIDEAYKELGYEDDFTYTLQQAIDRVLDMEIPKSSMDVNRSSVMYKYQDPALEALDDSDKLLLRIGKENLLIIKSVLLDINEKLAKPINDR</sequence>
<reference evidence="3 4" key="1">
    <citation type="submission" date="2019-05" db="EMBL/GenBank/DDBJ databases">
        <title>Colwellia ponticola sp. nov., isolated from seawater.</title>
        <authorList>
            <person name="Yoon J.-H."/>
        </authorList>
    </citation>
    <scope>NUCLEOTIDE SEQUENCE [LARGE SCALE GENOMIC DNA]</scope>
    <source>
        <strain evidence="3 4">OISW-25</strain>
    </source>
</reference>
<name>A0A8H2JND0_9GAMM</name>
<evidence type="ECO:0000313" key="3">
    <source>
        <dbReference type="EMBL" id="TMM46806.1"/>
    </source>
</evidence>
<keyword evidence="2" id="KW-0812">Transmembrane</keyword>
<evidence type="ECO:0000256" key="1">
    <source>
        <dbReference type="SAM" id="MobiDB-lite"/>
    </source>
</evidence>
<evidence type="ECO:0000313" key="4">
    <source>
        <dbReference type="Proteomes" id="UP000307702"/>
    </source>
</evidence>
<dbReference type="InterPro" id="IPR021382">
    <property type="entry name" value="DUF3014"/>
</dbReference>
<dbReference type="Proteomes" id="UP000307702">
    <property type="component" value="Unassembled WGS sequence"/>
</dbReference>
<keyword evidence="2" id="KW-1133">Transmembrane helix</keyword>
<proteinExistence type="predicted"/>
<protein>
    <submittedName>
        <fullName evidence="3">DUF3014 domain-containing protein</fullName>
    </submittedName>
</protein>
<organism evidence="3 4">
    <name type="scientific">Colwellia ponticola</name>
    <dbReference type="NCBI Taxonomy" id="2304625"/>
    <lineage>
        <taxon>Bacteria</taxon>
        <taxon>Pseudomonadati</taxon>
        <taxon>Pseudomonadota</taxon>
        <taxon>Gammaproteobacteria</taxon>
        <taxon>Alteromonadales</taxon>
        <taxon>Colwelliaceae</taxon>
        <taxon>Colwellia</taxon>
    </lineage>
</organism>
<feature type="region of interest" description="Disordered" evidence="1">
    <location>
        <begin position="56"/>
        <end position="78"/>
    </location>
</feature>
<dbReference type="AlphaFoldDB" id="A0A8H2JND0"/>